<protein>
    <recommendedName>
        <fullName evidence="2">Trypsin-co-occurring domain-containing protein</fullName>
    </recommendedName>
</protein>
<dbReference type="Pfam" id="PF19631">
    <property type="entry name" value="Trypco2"/>
    <property type="match status" value="1"/>
</dbReference>
<dbReference type="InterPro" id="IPR045608">
    <property type="entry name" value="Trypco2"/>
</dbReference>
<feature type="region of interest" description="Disordered" evidence="1">
    <location>
        <begin position="89"/>
        <end position="111"/>
    </location>
</feature>
<accession>A0A5P2BXM3</accession>
<proteinExistence type="predicted"/>
<evidence type="ECO:0000259" key="2">
    <source>
        <dbReference type="Pfam" id="PF19631"/>
    </source>
</evidence>
<dbReference type="OrthoDB" id="4228195at2"/>
<feature type="domain" description="Trypsin-co-occurring" evidence="2">
    <location>
        <begin position="16"/>
        <end position="92"/>
    </location>
</feature>
<gene>
    <name evidence="3" type="ORF">DEJ48_18995</name>
</gene>
<reference evidence="3 4" key="1">
    <citation type="submission" date="2018-05" db="EMBL/GenBank/DDBJ databases">
        <title>Streptomyces venezuelae.</title>
        <authorList>
            <person name="Kim W."/>
            <person name="Lee N."/>
            <person name="Cho B.-K."/>
        </authorList>
    </citation>
    <scope>NUCLEOTIDE SEQUENCE [LARGE SCALE GENOMIC DNA]</scope>
    <source>
        <strain evidence="3 4">ATCC 14584</strain>
    </source>
</reference>
<dbReference type="EMBL" id="CP029192">
    <property type="protein sequence ID" value="QES35224.1"/>
    <property type="molecule type" value="Genomic_DNA"/>
</dbReference>
<dbReference type="RefSeq" id="WP_150217345.1">
    <property type="nucleotide sequence ID" value="NZ_CP029192.1"/>
</dbReference>
<dbReference type="Proteomes" id="UP000322927">
    <property type="component" value="Chromosome"/>
</dbReference>
<name>A0A5P2BXM3_STRVZ</name>
<evidence type="ECO:0000313" key="4">
    <source>
        <dbReference type="Proteomes" id="UP000322927"/>
    </source>
</evidence>
<evidence type="ECO:0000256" key="1">
    <source>
        <dbReference type="SAM" id="MobiDB-lite"/>
    </source>
</evidence>
<feature type="compositionally biased region" description="Low complexity" evidence="1">
    <location>
        <begin position="102"/>
        <end position="111"/>
    </location>
</feature>
<sequence length="111" mass="12034">MVDGPDRDAASDEWLDLADALDLLRAQIAESQRRARTADIRFDVGEITVDFEVELHRTRTAGGGLRFAVVQAEARGERAHRATQRVSLTLKPRGPGAGPGAGDIAIGDWQE</sequence>
<organism evidence="3 4">
    <name type="scientific">Streptomyces venezuelae</name>
    <dbReference type="NCBI Taxonomy" id="54571"/>
    <lineage>
        <taxon>Bacteria</taxon>
        <taxon>Bacillati</taxon>
        <taxon>Actinomycetota</taxon>
        <taxon>Actinomycetes</taxon>
        <taxon>Kitasatosporales</taxon>
        <taxon>Streptomycetaceae</taxon>
        <taxon>Streptomyces</taxon>
    </lineage>
</organism>
<dbReference type="AlphaFoldDB" id="A0A5P2BXM3"/>
<evidence type="ECO:0000313" key="3">
    <source>
        <dbReference type="EMBL" id="QES35224.1"/>
    </source>
</evidence>